<organism evidence="2 3">
    <name type="scientific">Lepeophtheirus salmonis</name>
    <name type="common">Salmon louse</name>
    <name type="synonym">Caligus salmonis</name>
    <dbReference type="NCBI Taxonomy" id="72036"/>
    <lineage>
        <taxon>Eukaryota</taxon>
        <taxon>Metazoa</taxon>
        <taxon>Ecdysozoa</taxon>
        <taxon>Arthropoda</taxon>
        <taxon>Crustacea</taxon>
        <taxon>Multicrustacea</taxon>
        <taxon>Hexanauplia</taxon>
        <taxon>Copepoda</taxon>
        <taxon>Siphonostomatoida</taxon>
        <taxon>Caligidae</taxon>
        <taxon>Lepeophtheirus</taxon>
    </lineage>
</organism>
<dbReference type="InterPro" id="IPR011993">
    <property type="entry name" value="PH-like_dom_sf"/>
</dbReference>
<dbReference type="InterPro" id="IPR051133">
    <property type="entry name" value="Adapter_Engulfment-Domain"/>
</dbReference>
<keyword evidence="3" id="KW-1185">Reference proteome</keyword>
<feature type="compositionally biased region" description="Basic and acidic residues" evidence="1">
    <location>
        <begin position="532"/>
        <end position="546"/>
    </location>
</feature>
<dbReference type="EMBL" id="HG994585">
    <property type="protein sequence ID" value="CAF2967144.1"/>
    <property type="molecule type" value="Genomic_DNA"/>
</dbReference>
<dbReference type="Proteomes" id="UP000675881">
    <property type="component" value="Chromosome 6"/>
</dbReference>
<dbReference type="SUPFAM" id="SSF53335">
    <property type="entry name" value="S-adenosyl-L-methionine-dependent methyltransferases"/>
    <property type="match status" value="2"/>
</dbReference>
<dbReference type="Gene3D" id="2.30.29.30">
    <property type="entry name" value="Pleckstrin-homology domain (PH domain)/Phosphotyrosine-binding domain (PTB)"/>
    <property type="match status" value="1"/>
</dbReference>
<evidence type="ECO:0000313" key="3">
    <source>
        <dbReference type="Proteomes" id="UP000675881"/>
    </source>
</evidence>
<evidence type="ECO:0000313" key="2">
    <source>
        <dbReference type="EMBL" id="CAF2967144.1"/>
    </source>
</evidence>
<dbReference type="OrthoDB" id="6330736at2759"/>
<name>A0A7R8CY66_LEPSM</name>
<dbReference type="SUPFAM" id="SSF50729">
    <property type="entry name" value="PH domain-like"/>
    <property type="match status" value="1"/>
</dbReference>
<dbReference type="PANTHER" id="PTHR11232">
    <property type="entry name" value="PHOSPHOTYROSINE INTERACTION DOMAIN-CONTAINING FAMILY MEMBER"/>
    <property type="match status" value="1"/>
</dbReference>
<dbReference type="PANTHER" id="PTHR11232:SF57">
    <property type="entry name" value="RE46159P"/>
    <property type="match status" value="1"/>
</dbReference>
<proteinExistence type="predicted"/>
<evidence type="ECO:0000256" key="1">
    <source>
        <dbReference type="SAM" id="MobiDB-lite"/>
    </source>
</evidence>
<dbReference type="InterPro" id="IPR029063">
    <property type="entry name" value="SAM-dependent_MTases_sf"/>
</dbReference>
<dbReference type="AlphaFoldDB" id="A0A7R8CY66"/>
<accession>A0A7R8CY66</accession>
<feature type="compositionally biased region" description="Basic and acidic residues" evidence="1">
    <location>
        <begin position="726"/>
        <end position="753"/>
    </location>
</feature>
<feature type="region of interest" description="Disordered" evidence="1">
    <location>
        <begin position="532"/>
        <end position="560"/>
    </location>
</feature>
<dbReference type="Gene3D" id="3.40.50.150">
    <property type="entry name" value="Vaccinia Virus protein VP39"/>
    <property type="match status" value="2"/>
</dbReference>
<feature type="region of interest" description="Disordered" evidence="1">
    <location>
        <begin position="714"/>
        <end position="760"/>
    </location>
</feature>
<gene>
    <name evidence="2" type="ORF">LSAA_11925</name>
</gene>
<protein>
    <submittedName>
        <fullName evidence="2">(salmon louse) hypothetical protein</fullName>
    </submittedName>
</protein>
<reference evidence="2" key="1">
    <citation type="submission" date="2021-02" db="EMBL/GenBank/DDBJ databases">
        <authorList>
            <person name="Bekaert M."/>
        </authorList>
    </citation>
    <scope>NUCLEOTIDE SEQUENCE</scope>
    <source>
        <strain evidence="2">IoA-00</strain>
    </source>
</reference>
<sequence>MHHHSSDDLEPLVRLREKPGVLHGTILSSGRPCAISSSQEKKGPSPSPYVVAVRVRSYVEIREGSILTKNISFCCQKESSSDSKMVTEDTHGYEYLTKALNDISSSFFDKKNKPKYEDYIGYETLCNALSDLNIHQESEILNIAAGPGLIAARLQLMGYEHLDGLDMDSNTVKKLQISGLYRHSIYSQVGRLNSTGLRENAYDVVIMAGGFRPDKIPPSGLNELIRVTRLDGHILFTIREDYHHSQSDYALLESNILSSERNGRLKEFEPALPKLAPNKLANAVREETSAQIQTYANEDGRETGVMKLSTTHHVLVSTWKKDIYRDYIIGKLDTIGSLPIRDECYDVVIMYDGFAPDKSQPASFPEILRVLRTGGYFLFMMRDEYRHTDPKLSLLDKQINSLVSEKKCKVFVGPIKFKHFDGSSDGSFYVLRKCGHEVFARGSPRHSPHTFNAQIFKINQFLPEHHPHFLIQTINRRTGRVGTSRNKCPLEHTDKDTKLNNVIMIKKFGENIKYQHLKLSDNLSRLRIHKEEGKKENASQRMPPHEEEGDSSSDGGHDPLRVSLPKTFTVKYLGRRPALGLWGIKHTREPVDELVRVVRGQRSGAPLALLNMTISNQGVQLIPHNKNQNPTYDSGHFEIDTISYGVQDLVYTRVFAMIVVKDTYEEVQHNHHPDSSLHIQSRGFQCYGFVCDSRNEARKLTYALATAFSKFSAKKNEAGGPPKTRFAIDLRRNDESSEGRRDQKEESGRKFDDIFDSSEA</sequence>